<dbReference type="Proteomes" id="UP000203464">
    <property type="component" value="Unassembled WGS sequence"/>
</dbReference>
<evidence type="ECO:0000313" key="3">
    <source>
        <dbReference type="Proteomes" id="UP000203464"/>
    </source>
</evidence>
<evidence type="ECO:0000256" key="1">
    <source>
        <dbReference type="SAM" id="Phobius"/>
    </source>
</evidence>
<feature type="transmembrane region" description="Helical" evidence="1">
    <location>
        <begin position="56"/>
        <end position="78"/>
    </location>
</feature>
<reference evidence="3" key="1">
    <citation type="submission" date="2017-05" db="EMBL/GenBank/DDBJ databases">
        <authorList>
            <person name="Rodrigo-Torres L."/>
            <person name="Arahal R. D."/>
            <person name="Lucena T."/>
        </authorList>
    </citation>
    <scope>NUCLEOTIDE SEQUENCE [LARGE SCALE GENOMIC DNA]</scope>
    <source>
        <strain evidence="3">CECT 8868</strain>
    </source>
</reference>
<sequence>MGREWRDSCKDVKGPTDINERNRQNIWIASTRFEVDLPAEALARHLVETSCMHKRVLFNFSNLCIVIVNAPLFGLPVLI</sequence>
<dbReference type="EMBL" id="FXYD01000003">
    <property type="protein sequence ID" value="SMX39607.1"/>
    <property type="molecule type" value="Genomic_DNA"/>
</dbReference>
<keyword evidence="1" id="KW-1133">Transmembrane helix</keyword>
<accession>A0A238KAR1</accession>
<evidence type="ECO:0000313" key="2">
    <source>
        <dbReference type="EMBL" id="SMX39607.1"/>
    </source>
</evidence>
<organism evidence="2 3">
    <name type="scientific">Octadecabacter ascidiaceicola</name>
    <dbReference type="NCBI Taxonomy" id="1655543"/>
    <lineage>
        <taxon>Bacteria</taxon>
        <taxon>Pseudomonadati</taxon>
        <taxon>Pseudomonadota</taxon>
        <taxon>Alphaproteobacteria</taxon>
        <taxon>Rhodobacterales</taxon>
        <taxon>Roseobacteraceae</taxon>
        <taxon>Octadecabacter</taxon>
    </lineage>
</organism>
<keyword evidence="3" id="KW-1185">Reference proteome</keyword>
<dbReference type="AlphaFoldDB" id="A0A238KAR1"/>
<keyword evidence="1" id="KW-0812">Transmembrane</keyword>
<gene>
    <name evidence="2" type="ORF">OCA8868_02040</name>
</gene>
<keyword evidence="1" id="KW-0472">Membrane</keyword>
<name>A0A238KAR1_9RHOB</name>
<protein>
    <submittedName>
        <fullName evidence="2">Uncharacterized protein</fullName>
    </submittedName>
</protein>
<proteinExistence type="predicted"/>